<protein>
    <submittedName>
        <fullName evidence="2">CACTA en-spm transposon protein</fullName>
    </submittedName>
</protein>
<dbReference type="AlphaFoldDB" id="A0A5A7U303"/>
<proteinExistence type="predicted"/>
<gene>
    <name evidence="2" type="ORF">E6C27_scaffold670G00060</name>
</gene>
<evidence type="ECO:0000256" key="1">
    <source>
        <dbReference type="SAM" id="MobiDB-lite"/>
    </source>
</evidence>
<organism evidence="2 3">
    <name type="scientific">Cucumis melo var. makuwa</name>
    <name type="common">Oriental melon</name>
    <dbReference type="NCBI Taxonomy" id="1194695"/>
    <lineage>
        <taxon>Eukaryota</taxon>
        <taxon>Viridiplantae</taxon>
        <taxon>Streptophyta</taxon>
        <taxon>Embryophyta</taxon>
        <taxon>Tracheophyta</taxon>
        <taxon>Spermatophyta</taxon>
        <taxon>Magnoliopsida</taxon>
        <taxon>eudicotyledons</taxon>
        <taxon>Gunneridae</taxon>
        <taxon>Pentapetalae</taxon>
        <taxon>rosids</taxon>
        <taxon>fabids</taxon>
        <taxon>Cucurbitales</taxon>
        <taxon>Cucurbitaceae</taxon>
        <taxon>Benincaseae</taxon>
        <taxon>Cucumis</taxon>
    </lineage>
</organism>
<comment type="caution">
    <text evidence="2">The sequence shown here is derived from an EMBL/GenBank/DDBJ whole genome shotgun (WGS) entry which is preliminary data.</text>
</comment>
<evidence type="ECO:0000313" key="2">
    <source>
        <dbReference type="EMBL" id="KAA0048657.1"/>
    </source>
</evidence>
<accession>A0A5A7U303</accession>
<dbReference type="Proteomes" id="UP000321393">
    <property type="component" value="Unassembled WGS sequence"/>
</dbReference>
<sequence>MRYVATNRWIPMTIAPGTEKPIFLHVVRFSQEICVCARKTFAIRFLKWVNVSKNTSRSSRATSRFVEHQKLTTFKDFWGYCYKHFEKYYDPEEARASPSDLLVGHNEYLHFLCDHYMSRAFQEQSQTNKAARQKQPYNHSNESKSFLQ</sequence>
<dbReference type="EMBL" id="SSTE01012517">
    <property type="protein sequence ID" value="KAA0048657.1"/>
    <property type="molecule type" value="Genomic_DNA"/>
</dbReference>
<reference evidence="2 3" key="1">
    <citation type="submission" date="2019-08" db="EMBL/GenBank/DDBJ databases">
        <title>Draft genome sequences of two oriental melons (Cucumis melo L. var makuwa).</title>
        <authorList>
            <person name="Kwon S.-Y."/>
        </authorList>
    </citation>
    <scope>NUCLEOTIDE SEQUENCE [LARGE SCALE GENOMIC DNA]</scope>
    <source>
        <strain evidence="3">cv. SW 3</strain>
        <tissue evidence="2">Leaf</tissue>
    </source>
</reference>
<evidence type="ECO:0000313" key="3">
    <source>
        <dbReference type="Proteomes" id="UP000321393"/>
    </source>
</evidence>
<name>A0A5A7U303_CUCMM</name>
<feature type="region of interest" description="Disordered" evidence="1">
    <location>
        <begin position="124"/>
        <end position="148"/>
    </location>
</feature>